<feature type="region of interest" description="Disordered" evidence="1">
    <location>
        <begin position="236"/>
        <end position="260"/>
    </location>
</feature>
<dbReference type="AlphaFoldDB" id="A0A4Q7ZIQ7"/>
<name>A0A4Q7ZIQ7_9ACTN</name>
<dbReference type="Gene3D" id="2.50.20.20">
    <property type="match status" value="1"/>
</dbReference>
<comment type="caution">
    <text evidence="3">The sequence shown here is derived from an EMBL/GenBank/DDBJ whole genome shotgun (WGS) entry which is preliminary data.</text>
</comment>
<protein>
    <recommendedName>
        <fullName evidence="5">Lipoprotein LprG</fullName>
    </recommendedName>
</protein>
<evidence type="ECO:0000256" key="2">
    <source>
        <dbReference type="SAM" id="SignalP"/>
    </source>
</evidence>
<keyword evidence="4" id="KW-1185">Reference proteome</keyword>
<evidence type="ECO:0000256" key="1">
    <source>
        <dbReference type="SAM" id="MobiDB-lite"/>
    </source>
</evidence>
<accession>A0A4Q7ZIQ7</accession>
<keyword evidence="2" id="KW-0732">Signal</keyword>
<feature type="chain" id="PRO_5038533455" description="Lipoprotein LprG" evidence="2">
    <location>
        <begin position="22"/>
        <end position="260"/>
    </location>
</feature>
<proteinExistence type="predicted"/>
<dbReference type="RefSeq" id="WP_130509005.1">
    <property type="nucleotide sequence ID" value="NZ_SHKY01000001.1"/>
</dbReference>
<dbReference type="OrthoDB" id="3379805at2"/>
<reference evidence="3 4" key="1">
    <citation type="submission" date="2019-02" db="EMBL/GenBank/DDBJ databases">
        <title>Sequencing the genomes of 1000 actinobacteria strains.</title>
        <authorList>
            <person name="Klenk H.-P."/>
        </authorList>
    </citation>
    <scope>NUCLEOTIDE SEQUENCE [LARGE SCALE GENOMIC DNA]</scope>
    <source>
        <strain evidence="3 4">DSM 45162</strain>
    </source>
</reference>
<dbReference type="PROSITE" id="PS51257">
    <property type="entry name" value="PROKAR_LIPOPROTEIN"/>
    <property type="match status" value="1"/>
</dbReference>
<dbReference type="Proteomes" id="UP000292564">
    <property type="component" value="Unassembled WGS sequence"/>
</dbReference>
<sequence>MSNRRLAFAGLMLAAAVTVTGCGPNDKPAASGAPGAAAEQAAQPADPTAELAAAVTLLNETTMKVSMTMVGGINMTGVADPKAQTADMKMTLGAAGQGTEMEVRKVGTDVYLKIGGELGKLAGGGGKWMHMDTTKLPGGSSLGALSGDDPAGTKTLMKAVTDVKRTGEGTFTGTIDLTKSPQFGADKLKELGGKVTAVPFTAKVEQGRLVEMTVDMGGISPAAGKMTSTYSDFGTPVSVSRPDKSEITELPSEFKGLLGS</sequence>
<organism evidence="3 4">
    <name type="scientific">Krasilnikovia cinnamomea</name>
    <dbReference type="NCBI Taxonomy" id="349313"/>
    <lineage>
        <taxon>Bacteria</taxon>
        <taxon>Bacillati</taxon>
        <taxon>Actinomycetota</taxon>
        <taxon>Actinomycetes</taxon>
        <taxon>Micromonosporales</taxon>
        <taxon>Micromonosporaceae</taxon>
        <taxon>Krasilnikovia</taxon>
    </lineage>
</organism>
<dbReference type="InterPro" id="IPR029046">
    <property type="entry name" value="LolA/LolB/LppX"/>
</dbReference>
<gene>
    <name evidence="3" type="ORF">EV385_1768</name>
</gene>
<evidence type="ECO:0008006" key="5">
    <source>
        <dbReference type="Google" id="ProtNLM"/>
    </source>
</evidence>
<dbReference type="SUPFAM" id="SSF89392">
    <property type="entry name" value="Prokaryotic lipoproteins and lipoprotein localization factors"/>
    <property type="match status" value="1"/>
</dbReference>
<feature type="signal peptide" evidence="2">
    <location>
        <begin position="1"/>
        <end position="21"/>
    </location>
</feature>
<dbReference type="EMBL" id="SHKY01000001">
    <property type="protein sequence ID" value="RZU50009.1"/>
    <property type="molecule type" value="Genomic_DNA"/>
</dbReference>
<evidence type="ECO:0000313" key="3">
    <source>
        <dbReference type="EMBL" id="RZU50009.1"/>
    </source>
</evidence>
<evidence type="ECO:0000313" key="4">
    <source>
        <dbReference type="Proteomes" id="UP000292564"/>
    </source>
</evidence>